<keyword evidence="3" id="KW-0378">Hydrolase</keyword>
<dbReference type="SUPFAM" id="SSF50249">
    <property type="entry name" value="Nucleic acid-binding proteins"/>
    <property type="match status" value="1"/>
</dbReference>
<keyword evidence="5" id="KW-0067">ATP-binding</keyword>
<accession>A0A1F7ULF1</accession>
<dbReference type="GO" id="GO:0006281">
    <property type="term" value="P:DNA repair"/>
    <property type="evidence" value="ECO:0007669"/>
    <property type="project" value="UniProtKB-KW"/>
</dbReference>
<evidence type="ECO:0000256" key="4">
    <source>
        <dbReference type="ARBA" id="ARBA00022806"/>
    </source>
</evidence>
<dbReference type="STRING" id="1802399.A3E39_02065"/>
<dbReference type="Gene3D" id="2.40.50.140">
    <property type="entry name" value="Nucleic acid-binding proteins"/>
    <property type="match status" value="1"/>
</dbReference>
<keyword evidence="7" id="KW-0234">DNA repair</keyword>
<dbReference type="PROSITE" id="PS51192">
    <property type="entry name" value="HELICASE_ATP_BIND_1"/>
    <property type="match status" value="1"/>
</dbReference>
<evidence type="ECO:0000256" key="1">
    <source>
        <dbReference type="ARBA" id="ARBA00022741"/>
    </source>
</evidence>
<dbReference type="SUPFAM" id="SSF52540">
    <property type="entry name" value="P-loop containing nucleoside triphosphate hydrolases"/>
    <property type="match status" value="2"/>
</dbReference>
<dbReference type="InterPro" id="IPR001650">
    <property type="entry name" value="Helicase_C-like"/>
</dbReference>
<dbReference type="PANTHER" id="PTHR47964:SF1">
    <property type="entry name" value="ATP-DEPENDENT DNA HELICASE HOMOLOG RECG, CHLOROPLASTIC"/>
    <property type="match status" value="1"/>
</dbReference>
<dbReference type="EMBL" id="MGEH01000028">
    <property type="protein sequence ID" value="OGL78574.1"/>
    <property type="molecule type" value="Genomic_DNA"/>
</dbReference>
<feature type="domain" description="Helicase C-terminal" evidence="10">
    <location>
        <begin position="480"/>
        <end position="633"/>
    </location>
</feature>
<dbReference type="PROSITE" id="PS51194">
    <property type="entry name" value="HELICASE_CTER"/>
    <property type="match status" value="1"/>
</dbReference>
<dbReference type="Pfam" id="PF00271">
    <property type="entry name" value="Helicase_C"/>
    <property type="match status" value="1"/>
</dbReference>
<organism evidence="11 12">
    <name type="scientific">Candidatus Uhrbacteria bacterium RIFCSPHIGHO2_12_FULL_60_25</name>
    <dbReference type="NCBI Taxonomy" id="1802399"/>
    <lineage>
        <taxon>Bacteria</taxon>
        <taxon>Candidatus Uhriibacteriota</taxon>
    </lineage>
</organism>
<dbReference type="CDD" id="cd04488">
    <property type="entry name" value="RecG_wedge_OBF"/>
    <property type="match status" value="1"/>
</dbReference>
<evidence type="ECO:0000256" key="7">
    <source>
        <dbReference type="ARBA" id="ARBA00023204"/>
    </source>
</evidence>
<evidence type="ECO:0000256" key="8">
    <source>
        <dbReference type="ARBA" id="ARBA00049819"/>
    </source>
</evidence>
<name>A0A1F7ULF1_9BACT</name>
<dbReference type="InterPro" id="IPR014001">
    <property type="entry name" value="Helicase_ATP-bd"/>
</dbReference>
<evidence type="ECO:0000313" key="11">
    <source>
        <dbReference type="EMBL" id="OGL78574.1"/>
    </source>
</evidence>
<dbReference type="InterPro" id="IPR045562">
    <property type="entry name" value="RecG_dom3_C"/>
</dbReference>
<evidence type="ECO:0000313" key="12">
    <source>
        <dbReference type="Proteomes" id="UP000176603"/>
    </source>
</evidence>
<dbReference type="InterPro" id="IPR011545">
    <property type="entry name" value="DEAD/DEAH_box_helicase_dom"/>
</dbReference>
<keyword evidence="1" id="KW-0547">Nucleotide-binding</keyword>
<evidence type="ECO:0000259" key="10">
    <source>
        <dbReference type="PROSITE" id="PS51194"/>
    </source>
</evidence>
<keyword evidence="4" id="KW-0347">Helicase</keyword>
<dbReference type="PANTHER" id="PTHR47964">
    <property type="entry name" value="ATP-DEPENDENT DNA HELICASE HOMOLOG RECG, CHLOROPLASTIC"/>
    <property type="match status" value="1"/>
</dbReference>
<evidence type="ECO:0000259" key="9">
    <source>
        <dbReference type="PROSITE" id="PS51192"/>
    </source>
</evidence>
<dbReference type="GO" id="GO:0016787">
    <property type="term" value="F:hydrolase activity"/>
    <property type="evidence" value="ECO:0007669"/>
    <property type="project" value="UniProtKB-KW"/>
</dbReference>
<protein>
    <recommendedName>
        <fullName evidence="8">Probable DNA 3'-5' helicase RecG</fullName>
    </recommendedName>
</protein>
<gene>
    <name evidence="11" type="ORF">A3E39_02065</name>
</gene>
<dbReference type="InterPro" id="IPR033454">
    <property type="entry name" value="RecG_wedge"/>
</dbReference>
<evidence type="ECO:0000256" key="2">
    <source>
        <dbReference type="ARBA" id="ARBA00022763"/>
    </source>
</evidence>
<comment type="caution">
    <text evidence="11">The sequence shown here is derived from an EMBL/GenBank/DDBJ whole genome shotgun (WGS) entry which is preliminary data.</text>
</comment>
<dbReference type="SMART" id="SM00487">
    <property type="entry name" value="DEXDc"/>
    <property type="match status" value="1"/>
</dbReference>
<dbReference type="Pfam" id="PF19833">
    <property type="entry name" value="RecG_dom3_C"/>
    <property type="match status" value="1"/>
</dbReference>
<keyword evidence="6" id="KW-0238">DNA-binding</keyword>
<dbReference type="Pfam" id="PF00270">
    <property type="entry name" value="DEAD"/>
    <property type="match status" value="1"/>
</dbReference>
<keyword evidence="2" id="KW-0227">DNA damage</keyword>
<dbReference type="Proteomes" id="UP000176603">
    <property type="component" value="Unassembled WGS sequence"/>
</dbReference>
<dbReference type="GO" id="GO:0003678">
    <property type="term" value="F:DNA helicase activity"/>
    <property type="evidence" value="ECO:0007669"/>
    <property type="project" value="TreeGrafter"/>
</dbReference>
<dbReference type="Gene3D" id="3.40.50.300">
    <property type="entry name" value="P-loop containing nucleotide triphosphate hydrolases"/>
    <property type="match status" value="2"/>
</dbReference>
<dbReference type="GO" id="GO:0003677">
    <property type="term" value="F:DNA binding"/>
    <property type="evidence" value="ECO:0007669"/>
    <property type="project" value="UniProtKB-KW"/>
</dbReference>
<reference evidence="11 12" key="1">
    <citation type="journal article" date="2016" name="Nat. Commun.">
        <title>Thousands of microbial genomes shed light on interconnected biogeochemical processes in an aquifer system.</title>
        <authorList>
            <person name="Anantharaman K."/>
            <person name="Brown C.T."/>
            <person name="Hug L.A."/>
            <person name="Sharon I."/>
            <person name="Castelle C.J."/>
            <person name="Probst A.J."/>
            <person name="Thomas B.C."/>
            <person name="Singh A."/>
            <person name="Wilkins M.J."/>
            <person name="Karaoz U."/>
            <person name="Brodie E.L."/>
            <person name="Williams K.H."/>
            <person name="Hubbard S.S."/>
            <person name="Banfield J.F."/>
        </authorList>
    </citation>
    <scope>NUCLEOTIDE SEQUENCE [LARGE SCALE GENOMIC DNA]</scope>
</reference>
<dbReference type="InterPro" id="IPR012340">
    <property type="entry name" value="NA-bd_OB-fold"/>
</dbReference>
<proteinExistence type="predicted"/>
<feature type="domain" description="Helicase ATP-binding" evidence="9">
    <location>
        <begin position="274"/>
        <end position="447"/>
    </location>
</feature>
<dbReference type="Pfam" id="PF17191">
    <property type="entry name" value="RecG_wedge"/>
    <property type="match status" value="1"/>
</dbReference>
<dbReference type="InterPro" id="IPR027417">
    <property type="entry name" value="P-loop_NTPase"/>
</dbReference>
<evidence type="ECO:0000256" key="3">
    <source>
        <dbReference type="ARBA" id="ARBA00022801"/>
    </source>
</evidence>
<dbReference type="SMART" id="SM00490">
    <property type="entry name" value="HELICc"/>
    <property type="match status" value="1"/>
</dbReference>
<sequence>MLRPSDPVAGLGGLNMAQKRAIKSLGAETVGDLLEITPRRYDDYSNTVSIRAAPRNEPVTIKVTVKQLKKQPGFRRRITIIRGLLEDATGSLAVVWFNQPWLLDELKPGREIFVSGTITAKPKFGSQMANPIWEATDSPLVAAGTIAPVYPLTGSVAQKTMRELMARIVEDVDDAPDPIPEDVRSRARVAPLLDAYRSVHRPTSLDDAEEGRRRLAFDEILVYRLALGSARHDADEAGAPAVPFDEAFAKKFVSHLPFPLTPDQKKAAWASFQDMTLTRPMRRLLQGDVGSGKTVVAAFLMAMASRSDQSAVMMAPTELLAKQHASSVRRFLQVEGTPVLLLTSSEKTLWEGGEKTVFNLKQARERVLRGRLVVLGTHALLERSMLPPDTALAVVDEQHRFGVAQREALSVATRPDGKVPHLLSMTATPIPRSLALTFYGDLDVSVIRQKPSGRLPITTRVLVGEGRPLDFAQGRLPAYDLVRREVAAGHRAFVVCPLIDPSDRLGVKSATDEAKRLAAGPLRGLRIGLLHGRLSNADKDGVMSSFVEGLLDVLVATTVVEVGVDVPEATVMLIEGAERFGLAQLHQLRGRVGRSSHPSFCFLLTDAEGDAVDRLTVLERTNDGFVIAEEDMKLRGSGNVLGTQQSGRDIFRAARSTDLELMTLAREAAESLLQNDPDLAKSPLLAARVASVRETSHRE</sequence>
<dbReference type="GO" id="GO:0005524">
    <property type="term" value="F:ATP binding"/>
    <property type="evidence" value="ECO:0007669"/>
    <property type="project" value="UniProtKB-KW"/>
</dbReference>
<dbReference type="InterPro" id="IPR047112">
    <property type="entry name" value="RecG/Mfd"/>
</dbReference>
<dbReference type="AlphaFoldDB" id="A0A1F7ULF1"/>
<evidence type="ECO:0000256" key="6">
    <source>
        <dbReference type="ARBA" id="ARBA00023125"/>
    </source>
</evidence>
<evidence type="ECO:0000256" key="5">
    <source>
        <dbReference type="ARBA" id="ARBA00022840"/>
    </source>
</evidence>